<proteinExistence type="predicted"/>
<reference evidence="1 2" key="1">
    <citation type="journal article" date="2020" name="Cell">
        <title>Large-Scale Comparative Analyses of Tick Genomes Elucidate Their Genetic Diversity and Vector Capacities.</title>
        <authorList>
            <consortium name="Tick Genome and Microbiome Consortium (TIGMIC)"/>
            <person name="Jia N."/>
            <person name="Wang J."/>
            <person name="Shi W."/>
            <person name="Du L."/>
            <person name="Sun Y."/>
            <person name="Zhan W."/>
            <person name="Jiang J.F."/>
            <person name="Wang Q."/>
            <person name="Zhang B."/>
            <person name="Ji P."/>
            <person name="Bell-Sakyi L."/>
            <person name="Cui X.M."/>
            <person name="Yuan T.T."/>
            <person name="Jiang B.G."/>
            <person name="Yang W.F."/>
            <person name="Lam T.T."/>
            <person name="Chang Q.C."/>
            <person name="Ding S.J."/>
            <person name="Wang X.J."/>
            <person name="Zhu J.G."/>
            <person name="Ruan X.D."/>
            <person name="Zhao L."/>
            <person name="Wei J.T."/>
            <person name="Ye R.Z."/>
            <person name="Que T.C."/>
            <person name="Du C.H."/>
            <person name="Zhou Y.H."/>
            <person name="Cheng J.X."/>
            <person name="Dai P.F."/>
            <person name="Guo W.B."/>
            <person name="Han X.H."/>
            <person name="Huang E.J."/>
            <person name="Li L.F."/>
            <person name="Wei W."/>
            <person name="Gao Y.C."/>
            <person name="Liu J.Z."/>
            <person name="Shao H.Z."/>
            <person name="Wang X."/>
            <person name="Wang C.C."/>
            <person name="Yang T.C."/>
            <person name="Huo Q.B."/>
            <person name="Li W."/>
            <person name="Chen H.Y."/>
            <person name="Chen S.E."/>
            <person name="Zhou L.G."/>
            <person name="Ni X.B."/>
            <person name="Tian J.H."/>
            <person name="Sheng Y."/>
            <person name="Liu T."/>
            <person name="Pan Y.S."/>
            <person name="Xia L.Y."/>
            <person name="Li J."/>
            <person name="Zhao F."/>
            <person name="Cao W.C."/>
        </authorList>
    </citation>
    <scope>NUCLEOTIDE SEQUENCE [LARGE SCALE GENOMIC DNA]</scope>
    <source>
        <strain evidence="1">Iper-2018</strain>
    </source>
</reference>
<dbReference type="EMBL" id="JABSTQ010011257">
    <property type="protein sequence ID" value="KAG0413454.1"/>
    <property type="molecule type" value="Genomic_DNA"/>
</dbReference>
<sequence>MVTARKADVPKNAAGQRYQICKENKVTSSEMLKMLHQYAAGFQRHGVKPGDKVLVHVDDSLESFIAMYGVVFAGGVVIPSELASEEDELVMKIKNGKASHVLTTPSEADLLKKLSEDTHIRTGEARAVAAEPAAAAAPARQLCAV</sequence>
<comment type="caution">
    <text evidence="1">The sequence shown here is derived from an EMBL/GenBank/DDBJ whole genome shotgun (WGS) entry which is preliminary data.</text>
</comment>
<gene>
    <name evidence="1" type="ORF">HPB47_009394</name>
</gene>
<evidence type="ECO:0000313" key="2">
    <source>
        <dbReference type="Proteomes" id="UP000805193"/>
    </source>
</evidence>
<protein>
    <submittedName>
        <fullName evidence="1">Uncharacterized protein</fullName>
    </submittedName>
</protein>
<keyword evidence="2" id="KW-1185">Reference proteome</keyword>
<name>A0AC60P246_IXOPE</name>
<evidence type="ECO:0000313" key="1">
    <source>
        <dbReference type="EMBL" id="KAG0413454.1"/>
    </source>
</evidence>
<organism evidence="1 2">
    <name type="scientific">Ixodes persulcatus</name>
    <name type="common">Taiga tick</name>
    <dbReference type="NCBI Taxonomy" id="34615"/>
    <lineage>
        <taxon>Eukaryota</taxon>
        <taxon>Metazoa</taxon>
        <taxon>Ecdysozoa</taxon>
        <taxon>Arthropoda</taxon>
        <taxon>Chelicerata</taxon>
        <taxon>Arachnida</taxon>
        <taxon>Acari</taxon>
        <taxon>Parasitiformes</taxon>
        <taxon>Ixodida</taxon>
        <taxon>Ixodoidea</taxon>
        <taxon>Ixodidae</taxon>
        <taxon>Ixodinae</taxon>
        <taxon>Ixodes</taxon>
    </lineage>
</organism>
<accession>A0AC60P246</accession>
<dbReference type="Proteomes" id="UP000805193">
    <property type="component" value="Unassembled WGS sequence"/>
</dbReference>